<evidence type="ECO:0000313" key="2">
    <source>
        <dbReference type="EMBL" id="QLI68074.1"/>
    </source>
</evidence>
<proteinExistence type="predicted"/>
<sequence>MRHDSILQVWMKLGAYHRNSTHKQQPPSCPINTHEAALGQHLSPNTQSAATRAKSEHEAANPIRSSHTKALAAMMIKHHPGLGEQSVTPLPSEAAHC</sequence>
<dbReference type="GeneID" id="90967738"/>
<gene>
    <name evidence="2" type="ORF">G6M90_00g048640</name>
</gene>
<name>A0A7D5UV59_9HYPO</name>
<dbReference type="Proteomes" id="UP000510686">
    <property type="component" value="Chromosome 2"/>
</dbReference>
<protein>
    <submittedName>
        <fullName evidence="2">Uncharacterized protein</fullName>
    </submittedName>
</protein>
<dbReference type="AlphaFoldDB" id="A0A7D5UV59"/>
<evidence type="ECO:0000313" key="3">
    <source>
        <dbReference type="Proteomes" id="UP000510686"/>
    </source>
</evidence>
<dbReference type="KEGG" id="mbrn:90967738"/>
<organism evidence="2 3">
    <name type="scientific">Metarhizium brunneum</name>
    <dbReference type="NCBI Taxonomy" id="500148"/>
    <lineage>
        <taxon>Eukaryota</taxon>
        <taxon>Fungi</taxon>
        <taxon>Dikarya</taxon>
        <taxon>Ascomycota</taxon>
        <taxon>Pezizomycotina</taxon>
        <taxon>Sordariomycetes</taxon>
        <taxon>Hypocreomycetidae</taxon>
        <taxon>Hypocreales</taxon>
        <taxon>Clavicipitaceae</taxon>
        <taxon>Metarhizium</taxon>
    </lineage>
</organism>
<dbReference type="OrthoDB" id="10669207at2759"/>
<dbReference type="EMBL" id="CP058933">
    <property type="protein sequence ID" value="QLI68074.1"/>
    <property type="molecule type" value="Genomic_DNA"/>
</dbReference>
<keyword evidence="3" id="KW-1185">Reference proteome</keyword>
<accession>A0A7D5UV59</accession>
<evidence type="ECO:0000256" key="1">
    <source>
        <dbReference type="SAM" id="MobiDB-lite"/>
    </source>
</evidence>
<feature type="region of interest" description="Disordered" evidence="1">
    <location>
        <begin position="43"/>
        <end position="64"/>
    </location>
</feature>
<reference evidence="2 3" key="1">
    <citation type="submission" date="2020-07" db="EMBL/GenBank/DDBJ databases">
        <title>Telomere length de novo assembly of all 7 chromosomes of the fungus, Metarhizium brunneum, using a novel assembly pipeline.</title>
        <authorList>
            <person name="Saud z."/>
            <person name="Kortsinoglou A."/>
            <person name="Kouvelis V.N."/>
            <person name="Butt T.M."/>
        </authorList>
    </citation>
    <scope>NUCLEOTIDE SEQUENCE [LARGE SCALE GENOMIC DNA]</scope>
    <source>
        <strain evidence="2 3">4556</strain>
    </source>
</reference>
<dbReference type="RefSeq" id="XP_065986510.1">
    <property type="nucleotide sequence ID" value="XM_066130443.1"/>
</dbReference>